<accession>A0A4R9GSR4</accession>
<protein>
    <submittedName>
        <fullName evidence="1">Uncharacterized protein</fullName>
    </submittedName>
</protein>
<reference evidence="1" key="1">
    <citation type="journal article" date="2019" name="PLoS Negl. Trop. Dis.">
        <title>Revisiting the worldwide diversity of Leptospira species in the environment.</title>
        <authorList>
            <person name="Vincent A.T."/>
            <person name="Schiettekatte O."/>
            <person name="Bourhy P."/>
            <person name="Veyrier F.J."/>
            <person name="Picardeau M."/>
        </authorList>
    </citation>
    <scope>NUCLEOTIDE SEQUENCE [LARGE SCALE GENOMIC DNA]</scope>
    <source>
        <strain evidence="1">SCS5</strain>
    </source>
</reference>
<evidence type="ECO:0000313" key="1">
    <source>
        <dbReference type="EMBL" id="TGK21063.1"/>
    </source>
</evidence>
<dbReference type="EMBL" id="RQEV01000003">
    <property type="protein sequence ID" value="TGK21063.1"/>
    <property type="molecule type" value="Genomic_DNA"/>
</dbReference>
<keyword evidence="2" id="KW-1185">Reference proteome</keyword>
<dbReference type="AlphaFoldDB" id="A0A4R9GSR4"/>
<dbReference type="RefSeq" id="WP_135812355.1">
    <property type="nucleotide sequence ID" value="NZ_RQEV01000003.1"/>
</dbReference>
<dbReference type="Proteomes" id="UP000297855">
    <property type="component" value="Unassembled WGS sequence"/>
</dbReference>
<comment type="caution">
    <text evidence="1">The sequence shown here is derived from an EMBL/GenBank/DDBJ whole genome shotgun (WGS) entry which is preliminary data.</text>
</comment>
<gene>
    <name evidence="1" type="ORF">EHO61_04185</name>
</gene>
<evidence type="ECO:0000313" key="2">
    <source>
        <dbReference type="Proteomes" id="UP000297855"/>
    </source>
</evidence>
<dbReference type="OrthoDB" id="335572at2"/>
<proteinExistence type="predicted"/>
<sequence>MSPRSKILLSTLTVLFAIPILLKGSEKETCLNWEKVFPRVDSRLSLEVSSFHLLLVPPSSAMMQSRRSGELVAKTEGFFKIENQHLIVEFDFKSDDPDECSHNCKDQSHRSNFSVNPENAYSVCFQSCKSNAEFRYGKGNFRLPLTFKIYQDETGSIRIDGLRYRDPDPIPGKMAYIFPHYFAGDLVGCAPPGIDWEESF</sequence>
<name>A0A4R9GSR4_9LEPT</name>
<organism evidence="1 2">
    <name type="scientific">Leptospira fluminis</name>
    <dbReference type="NCBI Taxonomy" id="2484979"/>
    <lineage>
        <taxon>Bacteria</taxon>
        <taxon>Pseudomonadati</taxon>
        <taxon>Spirochaetota</taxon>
        <taxon>Spirochaetia</taxon>
        <taxon>Leptospirales</taxon>
        <taxon>Leptospiraceae</taxon>
        <taxon>Leptospira</taxon>
    </lineage>
</organism>